<proteinExistence type="predicted"/>
<dbReference type="EMBL" id="AEIG01000050">
    <property type="protein sequence ID" value="EGG29458.1"/>
    <property type="molecule type" value="Genomic_DNA"/>
</dbReference>
<evidence type="ECO:0000313" key="1">
    <source>
        <dbReference type="EMBL" id="EGG29458.1"/>
    </source>
</evidence>
<organism evidence="1 2">
    <name type="scientific">Aequoribacter fuscus</name>
    <dbReference type="NCBI Taxonomy" id="2518989"/>
    <lineage>
        <taxon>Bacteria</taxon>
        <taxon>Pseudomonadati</taxon>
        <taxon>Pseudomonadota</taxon>
        <taxon>Gammaproteobacteria</taxon>
        <taxon>Cellvibrionales</taxon>
        <taxon>Halieaceae</taxon>
        <taxon>Aequoribacter</taxon>
    </lineage>
</organism>
<sequence>MVALYAANKIRPPRIAFREGIDIAFVEALVAGEEEQDRFNYWLDHYRKERRRERLQKTRKLVGSARFEQESRIERELKNDTL</sequence>
<name>F3L2H9_9GAMM</name>
<gene>
    <name evidence="1" type="ORF">IMCC3088_1752</name>
</gene>
<protein>
    <submittedName>
        <fullName evidence="1">Uncharacterized protein</fullName>
    </submittedName>
</protein>
<comment type="caution">
    <text evidence="1">The sequence shown here is derived from an EMBL/GenBank/DDBJ whole genome shotgun (WGS) entry which is preliminary data.</text>
</comment>
<dbReference type="AlphaFoldDB" id="F3L2H9"/>
<keyword evidence="2" id="KW-1185">Reference proteome</keyword>
<evidence type="ECO:0000313" key="2">
    <source>
        <dbReference type="Proteomes" id="UP000005615"/>
    </source>
</evidence>
<accession>F3L2H9</accession>
<reference evidence="1 2" key="1">
    <citation type="journal article" date="2011" name="J. Bacteriol.">
        <title>Genome sequence of strain IMCC3088, a proteorhodopsin-containing marine bacterium belonging to the OM60/NOR5 clade.</title>
        <authorList>
            <person name="Jang Y."/>
            <person name="Oh H.M."/>
            <person name="Kang I."/>
            <person name="Lee K."/>
            <person name="Yang S.J."/>
            <person name="Cho J.C."/>
        </authorList>
    </citation>
    <scope>NUCLEOTIDE SEQUENCE [LARGE SCALE GENOMIC DNA]</scope>
    <source>
        <strain evidence="1 2">IMCC3088</strain>
    </source>
</reference>
<dbReference type="Proteomes" id="UP000005615">
    <property type="component" value="Unassembled WGS sequence"/>
</dbReference>